<accession>A0AAW4W7G8</accession>
<dbReference type="InterPro" id="IPR041468">
    <property type="entry name" value="HTH_ParB/Spo0J"/>
</dbReference>
<dbReference type="Proteomes" id="UP001198612">
    <property type="component" value="Unassembled WGS sequence"/>
</dbReference>
<evidence type="ECO:0000313" key="4">
    <source>
        <dbReference type="EMBL" id="MCC2226349.1"/>
    </source>
</evidence>
<comment type="similarity">
    <text evidence="1">Belongs to the ParB family.</text>
</comment>
<protein>
    <submittedName>
        <fullName evidence="4">ParB/RepB/Spo0J family partition protein</fullName>
    </submittedName>
</protein>
<name>A0AAW4W7G8_9FIRM</name>
<dbReference type="SUPFAM" id="SSF110849">
    <property type="entry name" value="ParB/Sulfiredoxin"/>
    <property type="match status" value="1"/>
</dbReference>
<evidence type="ECO:0000256" key="2">
    <source>
        <dbReference type="ARBA" id="ARBA00022829"/>
    </source>
</evidence>
<dbReference type="GO" id="GO:0007059">
    <property type="term" value="P:chromosome segregation"/>
    <property type="evidence" value="ECO:0007669"/>
    <property type="project" value="UniProtKB-KW"/>
</dbReference>
<dbReference type="Pfam" id="PF17762">
    <property type="entry name" value="HTH_ParB"/>
    <property type="match status" value="1"/>
</dbReference>
<evidence type="ECO:0000259" key="3">
    <source>
        <dbReference type="SMART" id="SM00470"/>
    </source>
</evidence>
<gene>
    <name evidence="4" type="ORF">LKD40_00730</name>
</gene>
<dbReference type="InterPro" id="IPR004437">
    <property type="entry name" value="ParB/RepB/Spo0J"/>
</dbReference>
<reference evidence="4 5" key="1">
    <citation type="submission" date="2021-10" db="EMBL/GenBank/DDBJ databases">
        <title>Anaerobic single-cell dispensing facilitates the cultivation of human gut bacteria.</title>
        <authorList>
            <person name="Afrizal A."/>
        </authorList>
    </citation>
    <scope>NUCLEOTIDE SEQUENCE [LARGE SCALE GENOMIC DNA]</scope>
    <source>
        <strain evidence="4 5">CLA-AA-H217</strain>
    </source>
</reference>
<comment type="caution">
    <text evidence="4">The sequence shown here is derived from an EMBL/GenBank/DDBJ whole genome shotgun (WGS) entry which is preliminary data.</text>
</comment>
<dbReference type="AlphaFoldDB" id="A0AAW4W7G8"/>
<dbReference type="InterPro" id="IPR036086">
    <property type="entry name" value="ParB/Sulfiredoxin_sf"/>
</dbReference>
<dbReference type="GO" id="GO:0003677">
    <property type="term" value="F:DNA binding"/>
    <property type="evidence" value="ECO:0007669"/>
    <property type="project" value="InterPro"/>
</dbReference>
<dbReference type="GO" id="GO:0005694">
    <property type="term" value="C:chromosome"/>
    <property type="evidence" value="ECO:0007669"/>
    <property type="project" value="TreeGrafter"/>
</dbReference>
<dbReference type="SMART" id="SM00470">
    <property type="entry name" value="ParB"/>
    <property type="match status" value="1"/>
</dbReference>
<dbReference type="EMBL" id="JAJEQQ010000001">
    <property type="protein sequence ID" value="MCC2226349.1"/>
    <property type="molecule type" value="Genomic_DNA"/>
</dbReference>
<keyword evidence="2" id="KW-0159">Chromosome partition</keyword>
<dbReference type="Gene3D" id="3.90.1530.30">
    <property type="match status" value="1"/>
</dbReference>
<sequence length="451" mass="52483">MEERRDIVYIGIDHIHTHPENPRKDLGDLTELAESMKKQGCLQNLTVVPVEEQPGEYYALIGNRRHGASKLAGLEELPCRIAEGLSRKEQLSIMLEENMQRSDLTIYEQAQGFQLMLDLGDTEEQIAEKTGFSKTTIRRRLNIAKLNQDELKKKEQDENFQLTLKDLYELEKVKDIKTRDKILREATSSRDLVSRAQAAAAEAKRNENAKKLKEMLKKKGIKAAPKSAENEIWSGKWNTIKEYELDKDVPEQIKLPKTEEEKFFLVYYRSLRIITKIPKGKKELSPWEKEQKEKDQAKRKIKAILKESSARRKEFLENIISGKISPVKDESEVKEKIWEAMMALGSYIYASTVRDFYLKKSYYESSPEEKKAADESAGKLSSLHQMMIILHNSMKICNEPYDYNLVFNKNKGDALLKGYEVFEPYGWYFEDEEERQVLDGTSELYRKEKKK</sequence>
<evidence type="ECO:0000256" key="1">
    <source>
        <dbReference type="ARBA" id="ARBA00006295"/>
    </source>
</evidence>
<dbReference type="PANTHER" id="PTHR33375">
    <property type="entry name" value="CHROMOSOME-PARTITIONING PROTEIN PARB-RELATED"/>
    <property type="match status" value="1"/>
</dbReference>
<dbReference type="InterPro" id="IPR003115">
    <property type="entry name" value="ParB_N"/>
</dbReference>
<dbReference type="PANTHER" id="PTHR33375:SF1">
    <property type="entry name" value="CHROMOSOME-PARTITIONING PROTEIN PARB-RELATED"/>
    <property type="match status" value="1"/>
</dbReference>
<dbReference type="Gene3D" id="1.10.10.2830">
    <property type="match status" value="1"/>
</dbReference>
<dbReference type="InterPro" id="IPR050336">
    <property type="entry name" value="Chromosome_partition/occlusion"/>
</dbReference>
<dbReference type="NCBIfam" id="TIGR00180">
    <property type="entry name" value="parB_part"/>
    <property type="match status" value="1"/>
</dbReference>
<organism evidence="4 5">
    <name type="scientific">Blautia fusiformis</name>
    <dbReference type="NCBI Taxonomy" id="2881264"/>
    <lineage>
        <taxon>Bacteria</taxon>
        <taxon>Bacillati</taxon>
        <taxon>Bacillota</taxon>
        <taxon>Clostridia</taxon>
        <taxon>Lachnospirales</taxon>
        <taxon>Lachnospiraceae</taxon>
        <taxon>Blautia</taxon>
    </lineage>
</organism>
<dbReference type="RefSeq" id="WP_173716194.1">
    <property type="nucleotide sequence ID" value="NZ_JAJEQQ010000001.1"/>
</dbReference>
<feature type="domain" description="ParB-like N-terminal" evidence="3">
    <location>
        <begin position="8"/>
        <end position="99"/>
    </location>
</feature>
<proteinExistence type="inferred from homology"/>
<dbReference type="Pfam" id="PF02195">
    <property type="entry name" value="ParB_N"/>
    <property type="match status" value="1"/>
</dbReference>
<evidence type="ECO:0000313" key="5">
    <source>
        <dbReference type="Proteomes" id="UP001198612"/>
    </source>
</evidence>
<keyword evidence="5" id="KW-1185">Reference proteome</keyword>